<dbReference type="PROSITE" id="PS50158">
    <property type="entry name" value="ZF_CCHC"/>
    <property type="match status" value="1"/>
</dbReference>
<dbReference type="AlphaFoldDB" id="A0AAD8VG05"/>
<dbReference type="GO" id="GO:0003676">
    <property type="term" value="F:nucleic acid binding"/>
    <property type="evidence" value="ECO:0007669"/>
    <property type="project" value="InterPro"/>
</dbReference>
<organism evidence="4 5">
    <name type="scientific">Lolium multiflorum</name>
    <name type="common">Italian ryegrass</name>
    <name type="synonym">Lolium perenne subsp. multiflorum</name>
    <dbReference type="NCBI Taxonomy" id="4521"/>
    <lineage>
        <taxon>Eukaryota</taxon>
        <taxon>Viridiplantae</taxon>
        <taxon>Streptophyta</taxon>
        <taxon>Embryophyta</taxon>
        <taxon>Tracheophyta</taxon>
        <taxon>Spermatophyta</taxon>
        <taxon>Magnoliopsida</taxon>
        <taxon>Liliopsida</taxon>
        <taxon>Poales</taxon>
        <taxon>Poaceae</taxon>
        <taxon>BOP clade</taxon>
        <taxon>Pooideae</taxon>
        <taxon>Poodae</taxon>
        <taxon>Poeae</taxon>
        <taxon>Poeae Chloroplast Group 2 (Poeae type)</taxon>
        <taxon>Loliodinae</taxon>
        <taxon>Loliinae</taxon>
        <taxon>Lolium</taxon>
    </lineage>
</organism>
<feature type="region of interest" description="Disordered" evidence="2">
    <location>
        <begin position="283"/>
        <end position="340"/>
    </location>
</feature>
<evidence type="ECO:0000313" key="5">
    <source>
        <dbReference type="Proteomes" id="UP001231189"/>
    </source>
</evidence>
<dbReference type="PANTHER" id="PTHR37610">
    <property type="entry name" value="CCHC-TYPE DOMAIN-CONTAINING PROTEIN"/>
    <property type="match status" value="1"/>
</dbReference>
<name>A0AAD8VG05_LOLMU</name>
<evidence type="ECO:0000256" key="1">
    <source>
        <dbReference type="PROSITE-ProRule" id="PRU00047"/>
    </source>
</evidence>
<reference evidence="4" key="1">
    <citation type="submission" date="2023-07" db="EMBL/GenBank/DDBJ databases">
        <title>A chromosome-level genome assembly of Lolium multiflorum.</title>
        <authorList>
            <person name="Chen Y."/>
            <person name="Copetti D."/>
            <person name="Kolliker R."/>
            <person name="Studer B."/>
        </authorList>
    </citation>
    <scope>NUCLEOTIDE SEQUENCE</scope>
    <source>
        <strain evidence="4">02402/16</strain>
        <tissue evidence="4">Leaf</tissue>
    </source>
</reference>
<feature type="domain" description="CCHC-type" evidence="3">
    <location>
        <begin position="268"/>
        <end position="283"/>
    </location>
</feature>
<keyword evidence="5" id="KW-1185">Reference proteome</keyword>
<accession>A0AAD8VG05</accession>
<dbReference type="PANTHER" id="PTHR37610:SF40">
    <property type="entry name" value="OS01G0909600 PROTEIN"/>
    <property type="match status" value="1"/>
</dbReference>
<evidence type="ECO:0000256" key="2">
    <source>
        <dbReference type="SAM" id="MobiDB-lite"/>
    </source>
</evidence>
<evidence type="ECO:0000313" key="4">
    <source>
        <dbReference type="EMBL" id="KAK1605029.1"/>
    </source>
</evidence>
<dbReference type="Pfam" id="PF14223">
    <property type="entry name" value="Retrotran_gag_2"/>
    <property type="match status" value="1"/>
</dbReference>
<dbReference type="InterPro" id="IPR001878">
    <property type="entry name" value="Znf_CCHC"/>
</dbReference>
<dbReference type="SMART" id="SM00343">
    <property type="entry name" value="ZnF_C2HC"/>
    <property type="match status" value="1"/>
</dbReference>
<dbReference type="Pfam" id="PF00098">
    <property type="entry name" value="zf-CCHC"/>
    <property type="match status" value="1"/>
</dbReference>
<comment type="caution">
    <text evidence="4">The sequence shown here is derived from an EMBL/GenBank/DDBJ whole genome shotgun (WGS) entry which is preliminary data.</text>
</comment>
<keyword evidence="1" id="KW-0479">Metal-binding</keyword>
<keyword evidence="1" id="KW-0862">Zinc</keyword>
<protein>
    <recommendedName>
        <fullName evidence="3">CCHC-type domain-containing protein</fullName>
    </recommendedName>
</protein>
<dbReference type="EMBL" id="JAUUTY010000007">
    <property type="protein sequence ID" value="KAK1605029.1"/>
    <property type="molecule type" value="Genomic_DNA"/>
</dbReference>
<sequence>MGDNRDLAKALEKLAELITNKGDGGGSAGGGAIIPHTNIGQKLELPANEIKLEGVANYLRWSRRALLILNSKGLDERVSGEAAEPADKTSPEWKQWKAINSLIVPWLLNSLVPNIAASVEALTKASEVWDTLSNLYSRKGNIMLIAEIEDKVHDLQQGNKTVMAYVAELQHLWGDLDHVDPLELAHGECVSAAASWIERRRVMKFLKGLNQDFEGRRAALLHQTTTPSLKEAIAAMSREEVRLNMTKGSDSVPHPTFYTTERQEMRDCYTCGQKGHLKHQCTSFATPSRGRGGYTHGRGSYRGRGDGRGSGQPYGQQYGRGGGQHYGRSGGQPYGHQYGRSGVVDSTMAEVVDSHMDISMAGVEDSSTLYHPRHIWQQLQSQLPVPLRDNQRKKDKMKQPLVTLLTMSTEMKVILIEFL</sequence>
<gene>
    <name evidence="4" type="ORF">QYE76_028702</name>
</gene>
<feature type="compositionally biased region" description="Gly residues" evidence="2">
    <location>
        <begin position="290"/>
        <end position="333"/>
    </location>
</feature>
<dbReference type="Proteomes" id="UP001231189">
    <property type="component" value="Unassembled WGS sequence"/>
</dbReference>
<proteinExistence type="predicted"/>
<dbReference type="GO" id="GO:0008270">
    <property type="term" value="F:zinc ion binding"/>
    <property type="evidence" value="ECO:0007669"/>
    <property type="project" value="UniProtKB-KW"/>
</dbReference>
<evidence type="ECO:0000259" key="3">
    <source>
        <dbReference type="PROSITE" id="PS50158"/>
    </source>
</evidence>
<keyword evidence="1" id="KW-0863">Zinc-finger</keyword>